<keyword evidence="5" id="KW-0963">Cytoplasm</keyword>
<keyword evidence="7" id="KW-1185">Reference proteome</keyword>
<comment type="subcellular location">
    <subcellularLocation>
        <location evidence="1">Cytoplasm</location>
    </subcellularLocation>
</comment>
<name>A0A0K0FLG0_STRVS</name>
<evidence type="ECO:0000259" key="6">
    <source>
        <dbReference type="Pfam" id="PF13890"/>
    </source>
</evidence>
<dbReference type="GO" id="GO:0005096">
    <property type="term" value="F:GTPase activator activity"/>
    <property type="evidence" value="ECO:0007669"/>
    <property type="project" value="UniProtKB-KW"/>
</dbReference>
<reference evidence="8" key="2">
    <citation type="submission" date="2015-08" db="UniProtKB">
        <authorList>
            <consortium name="WormBaseParasite"/>
        </authorList>
    </citation>
    <scope>IDENTIFICATION</scope>
</reference>
<evidence type="ECO:0000313" key="7">
    <source>
        <dbReference type="Proteomes" id="UP000035680"/>
    </source>
</evidence>
<dbReference type="InterPro" id="IPR026147">
    <property type="entry name" value="Rab3GAP1_conserved"/>
</dbReference>
<evidence type="ECO:0000256" key="5">
    <source>
        <dbReference type="ARBA" id="ARBA00022490"/>
    </source>
</evidence>
<dbReference type="AlphaFoldDB" id="A0A0K0FLG0"/>
<evidence type="ECO:0000256" key="2">
    <source>
        <dbReference type="ARBA" id="ARBA00008856"/>
    </source>
</evidence>
<dbReference type="WBParaSite" id="SVE_0987500.1">
    <property type="protein sequence ID" value="SVE_0987500.1"/>
    <property type="gene ID" value="SVE_0987500"/>
</dbReference>
<dbReference type="STRING" id="75913.A0A0K0FLG0"/>
<protein>
    <recommendedName>
        <fullName evidence="3">Rab3 GTPase-activating protein catalytic subunit</fullName>
    </recommendedName>
</protein>
<reference evidence="7" key="1">
    <citation type="submission" date="2014-07" db="EMBL/GenBank/DDBJ databases">
        <authorList>
            <person name="Martin A.A"/>
            <person name="De Silva N."/>
        </authorList>
    </citation>
    <scope>NUCLEOTIDE SEQUENCE</scope>
</reference>
<proteinExistence type="inferred from homology"/>
<organism evidence="7 8">
    <name type="scientific">Strongyloides venezuelensis</name>
    <name type="common">Threadworm</name>
    <dbReference type="NCBI Taxonomy" id="75913"/>
    <lineage>
        <taxon>Eukaryota</taxon>
        <taxon>Metazoa</taxon>
        <taxon>Ecdysozoa</taxon>
        <taxon>Nematoda</taxon>
        <taxon>Chromadorea</taxon>
        <taxon>Rhabditida</taxon>
        <taxon>Tylenchina</taxon>
        <taxon>Panagrolaimomorpha</taxon>
        <taxon>Strongyloidoidea</taxon>
        <taxon>Strongyloididae</taxon>
        <taxon>Strongyloides</taxon>
    </lineage>
</organism>
<sequence length="844" mass="99989">MSNSMNTNLMDLNTETIDNIFEMDDFTNLTDFERTSFSLEVILQKWNIYVTKNTNLDKNNIEKMEWIEHSEKFPFKNIDLLIKYYHPKIEKNNESTEKADAPNCQNIIMNKFYTNVPEFVNKYGIIQWILLCPESESNVISSKNDLTLLMSCLECCDIYCNIPFIIQFGNPLKHLFYGFQKNKYSKYEYKSCYLKTISKFNIVDIFYDHFKYNTIKECDILHSSEFEYTYNLTKDKRSRYTFSYLFENYQVMNQLFEILKYGNKSKEIKNYIKGFKLFIQSDKQCGGEVNECFNSGMNILSIDNNLTKWLFHTKFKNDGSNFLTNILKEYLILFKDFEIFNTSIQSILLNVNERVSKKNFTNSLFFSESVKIDSNNSLDLSLKTVTVEEIKSFQFNSKAIIKKLFNCAKHPPIKQNNSECCDNKYLLIKINLDKSKSAPSHSIIEFISLTISTILYKEKHGIIFSCILWNEFLNYLQNYFETKKHIPGIPKKSQPIFRHSTLQQDIEFLQCCINSKKKWSSFNDYQKCNGRSCKSKLTLYQYPGKNIYIPILQDKIPQTEEMFHNEIENMIKTNSEERNVNQVIFLKSDMSAFKAANPKSSFEDFIRWHSPNDWIFNNEDNKYEFSVRMSGKDNTWRKAWDECIPLSVYKQKKHFNENEEWKKTIDKIKNITFGELISLILPSVFKGMIQLLFDNFETFSPTIDKKFKKLSVDFLRSTYESNIKMYENILNDFSFIENYIERSFLLKSFLLNSGSDVSYIEHILMDMADNNLIKIENNKRNEIKNLIETTIIDKDNNFVFEDQIESSKKDIFYHYNARIYTSYSKDGTRIYSKLPILNNINKIN</sequence>
<dbReference type="PANTHER" id="PTHR21422">
    <property type="entry name" value="RAB3 GTPASE-ACTIVATING PROTEIN CATALYTIC SUBUNIT"/>
    <property type="match status" value="1"/>
</dbReference>
<evidence type="ECO:0000256" key="3">
    <source>
        <dbReference type="ARBA" id="ARBA00015817"/>
    </source>
</evidence>
<comment type="similarity">
    <text evidence="2">Belongs to the Rab3-GAP catalytic subunit family.</text>
</comment>
<keyword evidence="4" id="KW-0343">GTPase activation</keyword>
<dbReference type="GO" id="GO:0005737">
    <property type="term" value="C:cytoplasm"/>
    <property type="evidence" value="ECO:0007669"/>
    <property type="project" value="UniProtKB-SubCell"/>
</dbReference>
<accession>A0A0K0FLG0</accession>
<evidence type="ECO:0000256" key="1">
    <source>
        <dbReference type="ARBA" id="ARBA00004496"/>
    </source>
</evidence>
<evidence type="ECO:0000313" key="8">
    <source>
        <dbReference type="WBParaSite" id="SVE_0987500.1"/>
    </source>
</evidence>
<dbReference type="PANTHER" id="PTHR21422:SF9">
    <property type="entry name" value="RAB3 GTPASE-ACTIVATING PROTEIN CATALYTIC SUBUNIT"/>
    <property type="match status" value="1"/>
</dbReference>
<evidence type="ECO:0000256" key="4">
    <source>
        <dbReference type="ARBA" id="ARBA00022468"/>
    </source>
</evidence>
<feature type="domain" description="Rab3GAP catalytic subunit conserved" evidence="6">
    <location>
        <begin position="528"/>
        <end position="666"/>
    </location>
</feature>
<dbReference type="Proteomes" id="UP000035680">
    <property type="component" value="Unassembled WGS sequence"/>
</dbReference>
<dbReference type="InterPro" id="IPR045700">
    <property type="entry name" value="Rab3GAP1"/>
</dbReference>
<dbReference type="Pfam" id="PF13890">
    <property type="entry name" value="Rab3-GTPase_cat"/>
    <property type="match status" value="1"/>
</dbReference>